<reference evidence="2" key="1">
    <citation type="submission" date="2017-05" db="EMBL/GenBank/DDBJ databases">
        <title>Physiological properties and genetic analysis related to exopolysaccharide production of fresh-water unicellular cyanobacterium Aphanothece sacrum, Suizenji Nori, that has been cultured as a food source in Japan.</title>
        <authorList>
            <person name="Kanesaki Y."/>
            <person name="Yoshikawa S."/>
            <person name="Ohki K."/>
        </authorList>
    </citation>
    <scope>NUCLEOTIDE SEQUENCE [LARGE SCALE GENOMIC DNA]</scope>
    <source>
        <strain evidence="2">FPU1</strain>
    </source>
</reference>
<dbReference type="AlphaFoldDB" id="A0A401IJ83"/>
<comment type="caution">
    <text evidence="1">The sequence shown here is derived from an EMBL/GenBank/DDBJ whole genome shotgun (WGS) entry which is preliminary data.</text>
</comment>
<name>A0A401IJ83_APHSA</name>
<sequence length="181" mass="20608">MIIHNSHLLLDACCVFNFVASGHFLSILTTIPVQVVITQTVYEQELIKFDRFEPEDKQQFNDAIIQEMVKIVDLESEIEADLFVNYAAILGDDGESATGAIAINREWSIATDDKAAIKLFSQEAPNLQILSTPDIIKYWSEINHLSSDKLYTILDAIRVKARYLPNKNHPLENWWKTALKT</sequence>
<proteinExistence type="predicted"/>
<protein>
    <submittedName>
        <fullName evidence="1">Chemotaxis protein CheY</fullName>
    </submittedName>
</protein>
<dbReference type="OrthoDB" id="486833at2"/>
<organism evidence="1 2">
    <name type="scientific">Aphanothece sacrum FPU1</name>
    <dbReference type="NCBI Taxonomy" id="1920663"/>
    <lineage>
        <taxon>Bacteria</taxon>
        <taxon>Bacillati</taxon>
        <taxon>Cyanobacteriota</taxon>
        <taxon>Cyanophyceae</taxon>
        <taxon>Oscillatoriophycideae</taxon>
        <taxon>Chroococcales</taxon>
        <taxon>Aphanothecaceae</taxon>
        <taxon>Aphanothece</taxon>
    </lineage>
</organism>
<evidence type="ECO:0000313" key="2">
    <source>
        <dbReference type="Proteomes" id="UP000287247"/>
    </source>
</evidence>
<accession>A0A401IJ83</accession>
<gene>
    <name evidence="1" type="ORF">AsFPU1_2788</name>
</gene>
<dbReference type="EMBL" id="BDQK01000013">
    <property type="protein sequence ID" value="GBF81375.1"/>
    <property type="molecule type" value="Genomic_DNA"/>
</dbReference>
<dbReference type="RefSeq" id="WP_124975202.1">
    <property type="nucleotide sequence ID" value="NZ_BDQK01000013.1"/>
</dbReference>
<dbReference type="Proteomes" id="UP000287247">
    <property type="component" value="Unassembled WGS sequence"/>
</dbReference>
<evidence type="ECO:0000313" key="1">
    <source>
        <dbReference type="EMBL" id="GBF81375.1"/>
    </source>
</evidence>
<keyword evidence="2" id="KW-1185">Reference proteome</keyword>